<feature type="region of interest" description="Disordered" evidence="1">
    <location>
        <begin position="32"/>
        <end position="61"/>
    </location>
</feature>
<reference evidence="3" key="1">
    <citation type="submission" date="2014-04" db="EMBL/GenBank/DDBJ databases">
        <title>Evolutionary Origins and Diversification of the Mycorrhizal Mutualists.</title>
        <authorList>
            <consortium name="DOE Joint Genome Institute"/>
            <consortium name="Mycorrhizal Genomics Consortium"/>
            <person name="Kohler A."/>
            <person name="Kuo A."/>
            <person name="Nagy L.G."/>
            <person name="Floudas D."/>
            <person name="Copeland A."/>
            <person name="Barry K.W."/>
            <person name="Cichocki N."/>
            <person name="Veneault-Fourrey C."/>
            <person name="LaButti K."/>
            <person name="Lindquist E.A."/>
            <person name="Lipzen A."/>
            <person name="Lundell T."/>
            <person name="Morin E."/>
            <person name="Murat C."/>
            <person name="Riley R."/>
            <person name="Ohm R."/>
            <person name="Sun H."/>
            <person name="Tunlid A."/>
            <person name="Henrissat B."/>
            <person name="Grigoriev I.V."/>
            <person name="Hibbett D.S."/>
            <person name="Martin F."/>
        </authorList>
    </citation>
    <scope>NUCLEOTIDE SEQUENCE [LARGE SCALE GENOMIC DNA]</scope>
    <source>
        <strain evidence="3">FD-334 SS-4</strain>
    </source>
</reference>
<gene>
    <name evidence="2" type="ORF">HYPSUDRAFT_38782</name>
</gene>
<keyword evidence="3" id="KW-1185">Reference proteome</keyword>
<dbReference type="EMBL" id="KN817537">
    <property type="protein sequence ID" value="KJA24352.1"/>
    <property type="molecule type" value="Genomic_DNA"/>
</dbReference>
<evidence type="ECO:0000313" key="3">
    <source>
        <dbReference type="Proteomes" id="UP000054270"/>
    </source>
</evidence>
<sequence length="76" mass="8250">MPRKLVRDKAPFQRLGFCVGALLQQELGLAGSQGSGLKASDSDSEISKVTRSGSSRDKRGRQLVAKWRDGYVTAAR</sequence>
<evidence type="ECO:0000256" key="1">
    <source>
        <dbReference type="SAM" id="MobiDB-lite"/>
    </source>
</evidence>
<organism evidence="2 3">
    <name type="scientific">Hypholoma sublateritium (strain FD-334 SS-4)</name>
    <dbReference type="NCBI Taxonomy" id="945553"/>
    <lineage>
        <taxon>Eukaryota</taxon>
        <taxon>Fungi</taxon>
        <taxon>Dikarya</taxon>
        <taxon>Basidiomycota</taxon>
        <taxon>Agaricomycotina</taxon>
        <taxon>Agaricomycetes</taxon>
        <taxon>Agaricomycetidae</taxon>
        <taxon>Agaricales</taxon>
        <taxon>Agaricineae</taxon>
        <taxon>Strophariaceae</taxon>
        <taxon>Hypholoma</taxon>
    </lineage>
</organism>
<evidence type="ECO:0000313" key="2">
    <source>
        <dbReference type="EMBL" id="KJA24352.1"/>
    </source>
</evidence>
<name>A0A0D2LAT5_HYPSF</name>
<accession>A0A0D2LAT5</accession>
<protein>
    <submittedName>
        <fullName evidence="2">Uncharacterized protein</fullName>
    </submittedName>
</protein>
<dbReference type="Proteomes" id="UP000054270">
    <property type="component" value="Unassembled WGS sequence"/>
</dbReference>
<dbReference type="AlphaFoldDB" id="A0A0D2LAT5"/>
<proteinExistence type="predicted"/>